<dbReference type="Gene3D" id="3.90.215.10">
    <property type="entry name" value="Gamma Fibrinogen, chain A, domain 1"/>
    <property type="match status" value="1"/>
</dbReference>
<sequence>PEYGKFSLDNENQNYKLQISQYQPLTSTAGDSLSSPWDNANGAPFSTFDRDHDNLFYDNCALTYHGAWWFTSCFQSHLNGAYVRSPLALQNTARNGLHWNTYALYHSMKETTIRIRRQRTSETSETIQ</sequence>
<dbReference type="InterPro" id="IPR002181">
    <property type="entry name" value="Fibrinogen_a/b/g_C_dom"/>
</dbReference>
<name>A0A820PLN6_9BILA</name>
<gene>
    <name evidence="3" type="ORF">OXD698_LOCUS51848</name>
</gene>
<comment type="caution">
    <text evidence="3">The sequence shown here is derived from an EMBL/GenBank/DDBJ whole genome shotgun (WGS) entry which is preliminary data.</text>
</comment>
<proteinExistence type="predicted"/>
<dbReference type="AlphaFoldDB" id="A0A820PLN6"/>
<dbReference type="InterPro" id="IPR036056">
    <property type="entry name" value="Fibrinogen-like_C"/>
</dbReference>
<dbReference type="PROSITE" id="PS51406">
    <property type="entry name" value="FIBRINOGEN_C_2"/>
    <property type="match status" value="1"/>
</dbReference>
<dbReference type="InterPro" id="IPR020837">
    <property type="entry name" value="Fibrinogen_CS"/>
</dbReference>
<reference evidence="3" key="1">
    <citation type="submission" date="2021-02" db="EMBL/GenBank/DDBJ databases">
        <authorList>
            <person name="Nowell W R."/>
        </authorList>
    </citation>
    <scope>NUCLEOTIDE SEQUENCE</scope>
</reference>
<dbReference type="Proteomes" id="UP000663844">
    <property type="component" value="Unassembled WGS sequence"/>
</dbReference>
<feature type="non-terminal residue" evidence="3">
    <location>
        <position position="1"/>
    </location>
</feature>
<accession>A0A820PLN6</accession>
<keyword evidence="1" id="KW-1015">Disulfide bond</keyword>
<feature type="domain" description="Fibrinogen C-terminal" evidence="2">
    <location>
        <begin position="1"/>
        <end position="119"/>
    </location>
</feature>
<dbReference type="EMBL" id="CAJOAZ010027210">
    <property type="protein sequence ID" value="CAF4407861.1"/>
    <property type="molecule type" value="Genomic_DNA"/>
</dbReference>
<dbReference type="InterPro" id="IPR050373">
    <property type="entry name" value="Fibrinogen_C-term_domain"/>
</dbReference>
<protein>
    <recommendedName>
        <fullName evidence="2">Fibrinogen C-terminal domain-containing protein</fullName>
    </recommendedName>
</protein>
<dbReference type="InterPro" id="IPR014716">
    <property type="entry name" value="Fibrinogen_a/b/g_C_1"/>
</dbReference>
<organism evidence="3 4">
    <name type="scientific">Adineta steineri</name>
    <dbReference type="NCBI Taxonomy" id="433720"/>
    <lineage>
        <taxon>Eukaryota</taxon>
        <taxon>Metazoa</taxon>
        <taxon>Spiralia</taxon>
        <taxon>Gnathifera</taxon>
        <taxon>Rotifera</taxon>
        <taxon>Eurotatoria</taxon>
        <taxon>Bdelloidea</taxon>
        <taxon>Adinetida</taxon>
        <taxon>Adinetidae</taxon>
        <taxon>Adineta</taxon>
    </lineage>
</organism>
<evidence type="ECO:0000313" key="4">
    <source>
        <dbReference type="Proteomes" id="UP000663844"/>
    </source>
</evidence>
<evidence type="ECO:0000313" key="3">
    <source>
        <dbReference type="EMBL" id="CAF4407861.1"/>
    </source>
</evidence>
<evidence type="ECO:0000256" key="1">
    <source>
        <dbReference type="ARBA" id="ARBA00023157"/>
    </source>
</evidence>
<dbReference type="SUPFAM" id="SSF56496">
    <property type="entry name" value="Fibrinogen C-terminal domain-like"/>
    <property type="match status" value="1"/>
</dbReference>
<dbReference type="PANTHER" id="PTHR19143">
    <property type="entry name" value="FIBRINOGEN/TENASCIN/ANGIOPOEITIN"/>
    <property type="match status" value="1"/>
</dbReference>
<dbReference type="PROSITE" id="PS00514">
    <property type="entry name" value="FIBRINOGEN_C_1"/>
    <property type="match status" value="1"/>
</dbReference>
<dbReference type="Pfam" id="PF00147">
    <property type="entry name" value="Fibrinogen_C"/>
    <property type="match status" value="1"/>
</dbReference>
<dbReference type="GO" id="GO:0005615">
    <property type="term" value="C:extracellular space"/>
    <property type="evidence" value="ECO:0007669"/>
    <property type="project" value="TreeGrafter"/>
</dbReference>
<evidence type="ECO:0000259" key="2">
    <source>
        <dbReference type="PROSITE" id="PS51406"/>
    </source>
</evidence>
<dbReference type="SMART" id="SM00186">
    <property type="entry name" value="FBG"/>
    <property type="match status" value="1"/>
</dbReference>